<comment type="caution">
    <text evidence="2">The sequence shown here is derived from an EMBL/GenBank/DDBJ whole genome shotgun (WGS) entry which is preliminary data.</text>
</comment>
<dbReference type="Proteomes" id="UP000275267">
    <property type="component" value="Unassembled WGS sequence"/>
</dbReference>
<name>A0A3L6QSM6_PANMI</name>
<keyword evidence="3" id="KW-1185">Reference proteome</keyword>
<feature type="region of interest" description="Disordered" evidence="1">
    <location>
        <begin position="222"/>
        <end position="281"/>
    </location>
</feature>
<reference evidence="3" key="1">
    <citation type="journal article" date="2019" name="Nat. Commun.">
        <title>The genome of broomcorn millet.</title>
        <authorList>
            <person name="Zou C."/>
            <person name="Miki D."/>
            <person name="Li D."/>
            <person name="Tang Q."/>
            <person name="Xiao L."/>
            <person name="Rajput S."/>
            <person name="Deng P."/>
            <person name="Jia W."/>
            <person name="Huang R."/>
            <person name="Zhang M."/>
            <person name="Sun Y."/>
            <person name="Hu J."/>
            <person name="Fu X."/>
            <person name="Schnable P.S."/>
            <person name="Li F."/>
            <person name="Zhang H."/>
            <person name="Feng B."/>
            <person name="Zhu X."/>
            <person name="Liu R."/>
            <person name="Schnable J.C."/>
            <person name="Zhu J.-K."/>
            <person name="Zhang H."/>
        </authorList>
    </citation>
    <scope>NUCLEOTIDE SEQUENCE [LARGE SCALE GENOMIC DNA]</scope>
</reference>
<organism evidence="2 3">
    <name type="scientific">Panicum miliaceum</name>
    <name type="common">Proso millet</name>
    <name type="synonym">Broomcorn millet</name>
    <dbReference type="NCBI Taxonomy" id="4540"/>
    <lineage>
        <taxon>Eukaryota</taxon>
        <taxon>Viridiplantae</taxon>
        <taxon>Streptophyta</taxon>
        <taxon>Embryophyta</taxon>
        <taxon>Tracheophyta</taxon>
        <taxon>Spermatophyta</taxon>
        <taxon>Magnoliopsida</taxon>
        <taxon>Liliopsida</taxon>
        <taxon>Poales</taxon>
        <taxon>Poaceae</taxon>
        <taxon>PACMAD clade</taxon>
        <taxon>Panicoideae</taxon>
        <taxon>Panicodae</taxon>
        <taxon>Paniceae</taxon>
        <taxon>Panicinae</taxon>
        <taxon>Panicum</taxon>
        <taxon>Panicum sect. Panicum</taxon>
    </lineage>
</organism>
<accession>A0A3L6QSM6</accession>
<dbReference type="AlphaFoldDB" id="A0A3L6QSM6"/>
<protein>
    <submittedName>
        <fullName evidence="2">Nascent polypeptide-associated complex subunit alpha, muscle-specific form-like</fullName>
    </submittedName>
</protein>
<feature type="region of interest" description="Disordered" evidence="1">
    <location>
        <begin position="1"/>
        <end position="187"/>
    </location>
</feature>
<gene>
    <name evidence="2" type="ORF">C2845_PM04G08010</name>
</gene>
<sequence length="281" mass="30704">MATPTSTNTPAAATTPASGAATATPASTPNLLRRSPAAASSSPLSPAAKHFYPRSSTAGRSKSARWMDADVVVSDDEVPDSPMVAHATRARSYCEVARSPPLSSPRTQVCPEPMSTDLQEEPPLPTAGRSRKRTRRSRRRRRPADRGQPIGSRGARFSADAQLQWRARTAQPRVDADGSQELRAAEPERMQRVFGNLPPYLRQKRLLRYPIAVHVRRVADFSPRTPSTSSGSPSTDGDSFHPDRSYGLRSGKRRLSHVQGFPRRDVRRPERPPPPAGVHGL</sequence>
<evidence type="ECO:0000313" key="3">
    <source>
        <dbReference type="Proteomes" id="UP000275267"/>
    </source>
</evidence>
<feature type="compositionally biased region" description="Low complexity" evidence="1">
    <location>
        <begin position="222"/>
        <end position="237"/>
    </location>
</feature>
<dbReference type="EMBL" id="PQIB02000011">
    <property type="protein sequence ID" value="RLM85725.1"/>
    <property type="molecule type" value="Genomic_DNA"/>
</dbReference>
<feature type="compositionally biased region" description="Basic residues" evidence="1">
    <location>
        <begin position="129"/>
        <end position="143"/>
    </location>
</feature>
<feature type="compositionally biased region" description="Low complexity" evidence="1">
    <location>
        <begin position="1"/>
        <end position="48"/>
    </location>
</feature>
<evidence type="ECO:0000256" key="1">
    <source>
        <dbReference type="SAM" id="MobiDB-lite"/>
    </source>
</evidence>
<evidence type="ECO:0000313" key="2">
    <source>
        <dbReference type="EMBL" id="RLM85725.1"/>
    </source>
</evidence>
<proteinExistence type="predicted"/>
<feature type="compositionally biased region" description="Basic and acidic residues" evidence="1">
    <location>
        <begin position="262"/>
        <end position="271"/>
    </location>
</feature>
<feature type="compositionally biased region" description="Pro residues" evidence="1">
    <location>
        <begin position="272"/>
        <end position="281"/>
    </location>
</feature>